<reference evidence="3" key="1">
    <citation type="submission" date="2017-06" db="EMBL/GenBank/DDBJ databases">
        <authorList>
            <person name="Rodrigo-Torres L."/>
            <person name="Arahal R.D."/>
            <person name="Lucena T."/>
        </authorList>
    </citation>
    <scope>NUCLEOTIDE SEQUENCE [LARGE SCALE GENOMIC DNA]</scope>
    <source>
        <strain evidence="3">CECT 9192</strain>
    </source>
</reference>
<feature type="domain" description="GEVED" evidence="1">
    <location>
        <begin position="884"/>
        <end position="963"/>
    </location>
</feature>
<organism evidence="2 3">
    <name type="scientific">Photobacterium andalusiense</name>
    <dbReference type="NCBI Taxonomy" id="2204296"/>
    <lineage>
        <taxon>Bacteria</taxon>
        <taxon>Pseudomonadati</taxon>
        <taxon>Pseudomonadota</taxon>
        <taxon>Gammaproteobacteria</taxon>
        <taxon>Vibrionales</taxon>
        <taxon>Vibrionaceae</taxon>
        <taxon>Photobacterium</taxon>
    </lineage>
</organism>
<protein>
    <recommendedName>
        <fullName evidence="1">GEVED domain-containing protein</fullName>
    </recommendedName>
</protein>
<sequence length="1356" mass="145729">MPNNRINIIFIKVIKLILILINFSFSLSIYAAEGVGLVYQSTLLDIGGSGGGEFGERMCPSGQLMTGFDFYNQNTGGSLDGTALRGQCSQVSVVGNVATLTPAGTTPWGGPQSGTLYSGDCPANQAVVGVQADTTTWPVMGWFKLYCAPVTFNSSTNRLEIGAAPATPSTGIIGPNRNYPGTFYNRVVAPTGQAIAGFNGRSGAALDKVRFRAYSFVQASMTLNAVVENGSALPSDFDLIATDSAAIAVTFSSGDTKPMTPSSYSFTWAGSSDYELVSFSCANPLTVTNGNNYNCTYTFRLIAIDYGDAPDNAAGTGNDNYNTTKSDNGARHYEYNFDDDAQVDITIGSQWDPDDGTLQNISATKDDTTDTPNDEDGVTFNANMKPGDTETLTISTTLDSGSNLTNVNLYVWIDWNRNGNWNEAGELMVNEASITPNTANNYAITVPATADLGYTYMRVRACSNTDCNTPIGEVMDGEVEDYRIFISALNLDNTCDKLYVTESNDDGNNFTYSSVEPDQPFTFMFDPIKTNINYRLMNGLAFDRITGKMYSTYIDGSHIALVMTDISGTSFIPLGYIYADDNYSIDSTDGDGPLSINKGDRLLENIGGEFTANMGTISRDGQTYYIAMNRWDSLISIDLNERSYSIKKLPLAIIGTDPDGIRIGSDWAVSESDGLIYAVDLTGNGFVVASTIAAAKTEPTTPMLYRYDPNANTVTTINLNFNGAKAPNIWTGAVATDDLNHFYAFTIGGDHDTNGDGSYDLFNKVGMYRINMITGDASFVIPSDYTRVDFHDAAGCISSIDKGDAPSSYGEVGHRNDDVDVSGTPDLILGTKWDPDLYYFYSEDATGDNFTGEDDEEGVVMPADIIVATSTTLPITVTGNSGFLNIFVDLNGDGDFNDTGELVLDDYSVVNGVNNVPITLNAAYTEGYNGDSFIRFRLCNAADTCDSPTGTVANGEVEDYMFNLINQIILNGTVFEDNGKGAATAHNGTQEGEERGLANFIVKAIYDDSAITGYVPNQLIQQTVTSGDGSYSFTIPVELADKQIKIQVVSQAPWVNISEVDITDASLNLVGKVVNSSITDSVLLVTPTAGDILNHLDFGKVTVPTLEPDNYTEGEPGVPVFFSHKFKVNTSGNVSFTINNITDTPSGYPWASMLYSDTNCDGELDTLTDTLITTTIPVSANATTEVCVTAKVMVPNNAALHSVYNHQISATMDFSNSTIVQTVNDTDTIKVSFSHAGELEIEKTVKNITQIGAIESRSNTAKPGDILEYKIHFINNGLGIINTVNIFDTVPEHTLLSNPISCIPSTTQIPTTITSCNIITTDGSNISGYTGAIKWILTGSLAPAKNGYVTYQVTVK</sequence>
<proteinExistence type="predicted"/>
<evidence type="ECO:0000313" key="2">
    <source>
        <dbReference type="EMBL" id="SMY35536.1"/>
    </source>
</evidence>
<gene>
    <name evidence="2" type="ORF">PAND9192_02214</name>
</gene>
<keyword evidence="3" id="KW-1185">Reference proteome</keyword>
<dbReference type="RefSeq" id="WP_087853834.1">
    <property type="nucleotide sequence ID" value="NZ_FYAJ01000003.1"/>
</dbReference>
<accession>A0A1Y6MG70</accession>
<dbReference type="Pfam" id="PF20009">
    <property type="entry name" value="GEVED"/>
    <property type="match status" value="2"/>
</dbReference>
<name>A0A1Y6MG70_9GAMM</name>
<feature type="domain" description="GEVED" evidence="1">
    <location>
        <begin position="408"/>
        <end position="484"/>
    </location>
</feature>
<dbReference type="Proteomes" id="UP000195719">
    <property type="component" value="Unassembled WGS sequence"/>
</dbReference>
<dbReference type="EMBL" id="FYAJ01000003">
    <property type="protein sequence ID" value="SMY35536.1"/>
    <property type="molecule type" value="Genomic_DNA"/>
</dbReference>
<evidence type="ECO:0000259" key="1">
    <source>
        <dbReference type="Pfam" id="PF20009"/>
    </source>
</evidence>
<dbReference type="InterPro" id="IPR045474">
    <property type="entry name" value="GEVED"/>
</dbReference>
<evidence type="ECO:0000313" key="3">
    <source>
        <dbReference type="Proteomes" id="UP000195719"/>
    </source>
</evidence>